<comment type="caution">
    <text evidence="1">The sequence shown here is derived from an EMBL/GenBank/DDBJ whole genome shotgun (WGS) entry which is preliminary data.</text>
</comment>
<gene>
    <name evidence="1" type="ORF">A5708_10605</name>
</gene>
<sequence length="110" mass="12692">MGCSPRENVPLYELDIDELRRKANPVLPYAVFALLRYNLSLIADVLPTSAFRDCGLDPDRWYPLPRRLLSTARFALTHHRQREHNRQTLDTVRDRFDVRCGPLTDSAAIA</sequence>
<dbReference type="EMBL" id="LZKI01000195">
    <property type="protein sequence ID" value="OBI34984.1"/>
    <property type="molecule type" value="Genomic_DNA"/>
</dbReference>
<reference evidence="1 2" key="1">
    <citation type="submission" date="2016-06" db="EMBL/GenBank/DDBJ databases">
        <authorList>
            <person name="Kjaerup R.B."/>
            <person name="Dalgaard T.S."/>
            <person name="Juul-Madsen H.R."/>
        </authorList>
    </citation>
    <scope>NUCLEOTIDE SEQUENCE [LARGE SCALE GENOMIC DNA]</scope>
    <source>
        <strain evidence="1 2">E1334</strain>
    </source>
</reference>
<protein>
    <submittedName>
        <fullName evidence="1">Uncharacterized protein</fullName>
    </submittedName>
</protein>
<dbReference type="RefSeq" id="WP_065031163.1">
    <property type="nucleotide sequence ID" value="NZ_LZKI01000195.1"/>
</dbReference>
<dbReference type="Proteomes" id="UP000091846">
    <property type="component" value="Unassembled WGS sequence"/>
</dbReference>
<proteinExistence type="predicted"/>
<accession>A0A1A2YA49</accession>
<evidence type="ECO:0000313" key="1">
    <source>
        <dbReference type="EMBL" id="OBI34984.1"/>
    </source>
</evidence>
<evidence type="ECO:0000313" key="2">
    <source>
        <dbReference type="Proteomes" id="UP000091846"/>
    </source>
</evidence>
<name>A0A1A2YA49_9MYCO</name>
<dbReference type="AlphaFoldDB" id="A0A1A2YA49"/>
<organism evidence="1 2">
    <name type="scientific">Mycobacterium colombiense</name>
    <dbReference type="NCBI Taxonomy" id="339268"/>
    <lineage>
        <taxon>Bacteria</taxon>
        <taxon>Bacillati</taxon>
        <taxon>Actinomycetota</taxon>
        <taxon>Actinomycetes</taxon>
        <taxon>Mycobacteriales</taxon>
        <taxon>Mycobacteriaceae</taxon>
        <taxon>Mycobacterium</taxon>
        <taxon>Mycobacterium avium complex (MAC)</taxon>
    </lineage>
</organism>